<evidence type="ECO:0000313" key="12">
    <source>
        <dbReference type="Proteomes" id="UP001497525"/>
    </source>
</evidence>
<dbReference type="GO" id="GO:0031902">
    <property type="term" value="C:late endosome membrane"/>
    <property type="evidence" value="ECO:0007669"/>
    <property type="project" value="UniProtKB-SubCell"/>
</dbReference>
<dbReference type="EMBL" id="CAXLJL010000823">
    <property type="protein sequence ID" value="CAL5141255.1"/>
    <property type="molecule type" value="Genomic_DNA"/>
</dbReference>
<feature type="domain" description="LITAF" evidence="10">
    <location>
        <begin position="36"/>
        <end position="120"/>
    </location>
</feature>
<comment type="similarity">
    <text evidence="4">Belongs to the CDIP1/LITAF family.</text>
</comment>
<feature type="transmembrane region" description="Helical" evidence="9">
    <location>
        <begin position="74"/>
        <end position="98"/>
    </location>
</feature>
<dbReference type="GO" id="GO:0005765">
    <property type="term" value="C:lysosomal membrane"/>
    <property type="evidence" value="ECO:0007669"/>
    <property type="project" value="UniProtKB-SubCell"/>
</dbReference>
<name>A0AAV2U1F2_CALDB</name>
<dbReference type="Pfam" id="PF10601">
    <property type="entry name" value="zf-LITAF-like"/>
    <property type="match status" value="1"/>
</dbReference>
<evidence type="ECO:0000256" key="6">
    <source>
        <dbReference type="ARBA" id="ARBA00022833"/>
    </source>
</evidence>
<reference evidence="11" key="1">
    <citation type="submission" date="2024-06" db="EMBL/GenBank/DDBJ databases">
        <authorList>
            <person name="Liu X."/>
            <person name="Lenzi L."/>
            <person name="Haldenby T S."/>
            <person name="Uol C."/>
        </authorList>
    </citation>
    <scope>NUCLEOTIDE SEQUENCE</scope>
</reference>
<keyword evidence="6" id="KW-0862">Zinc</keyword>
<dbReference type="PROSITE" id="PS51837">
    <property type="entry name" value="LITAF"/>
    <property type="match status" value="1"/>
</dbReference>
<keyword evidence="9" id="KW-0812">Transmembrane</keyword>
<evidence type="ECO:0000256" key="7">
    <source>
        <dbReference type="ARBA" id="ARBA00023136"/>
    </source>
</evidence>
<keyword evidence="9" id="KW-1133">Transmembrane helix</keyword>
<keyword evidence="5" id="KW-0479">Metal-binding</keyword>
<dbReference type="GO" id="GO:0008270">
    <property type="term" value="F:zinc ion binding"/>
    <property type="evidence" value="ECO:0007669"/>
    <property type="project" value="TreeGrafter"/>
</dbReference>
<dbReference type="AlphaFoldDB" id="A0AAV2U1F2"/>
<dbReference type="SMART" id="SM00714">
    <property type="entry name" value="LITAF"/>
    <property type="match status" value="1"/>
</dbReference>
<evidence type="ECO:0000259" key="10">
    <source>
        <dbReference type="PROSITE" id="PS51837"/>
    </source>
</evidence>
<dbReference type="InterPro" id="IPR006629">
    <property type="entry name" value="LITAF"/>
</dbReference>
<evidence type="ECO:0000256" key="9">
    <source>
        <dbReference type="SAM" id="Phobius"/>
    </source>
</evidence>
<evidence type="ECO:0000313" key="11">
    <source>
        <dbReference type="EMBL" id="CAL5141255.1"/>
    </source>
</evidence>
<sequence length="121" mass="13077">MGGPTEAESPPPNSPPPQPPPPYVAPPPATPVVISQQPTTTVVVTTFGPNPVYVYCPNCGTAVVTRIRYSPGALAWLLCFFTFIFVGPLGCCLIPFFIHTVQDIHHFCPRCQTHLGTYGRI</sequence>
<dbReference type="PANTHER" id="PTHR23292">
    <property type="entry name" value="LIPOPOLYSACCHARIDE-INDUCED TUMOR NECROSIS FACTOR-ALPHA FACTOR"/>
    <property type="match status" value="1"/>
</dbReference>
<evidence type="ECO:0000256" key="5">
    <source>
        <dbReference type="ARBA" id="ARBA00022723"/>
    </source>
</evidence>
<comment type="subcellular location">
    <subcellularLocation>
        <location evidence="2">Endosome membrane</location>
        <topology evidence="2">Peripheral membrane protein</topology>
    </subcellularLocation>
    <subcellularLocation>
        <location evidence="1">Late endosome membrane</location>
    </subcellularLocation>
    <subcellularLocation>
        <location evidence="3">Lysosome membrane</location>
        <topology evidence="3">Peripheral membrane protein</topology>
        <orientation evidence="3">Cytoplasmic side</orientation>
    </subcellularLocation>
</comment>
<proteinExistence type="inferred from homology"/>
<accession>A0AAV2U1F2</accession>
<evidence type="ECO:0000256" key="4">
    <source>
        <dbReference type="ARBA" id="ARBA00005975"/>
    </source>
</evidence>
<evidence type="ECO:0000256" key="2">
    <source>
        <dbReference type="ARBA" id="ARBA00004481"/>
    </source>
</evidence>
<evidence type="ECO:0000256" key="1">
    <source>
        <dbReference type="ARBA" id="ARBA00004414"/>
    </source>
</evidence>
<dbReference type="PANTHER" id="PTHR23292:SF6">
    <property type="entry name" value="FI16602P1-RELATED"/>
    <property type="match status" value="1"/>
</dbReference>
<feature type="compositionally biased region" description="Pro residues" evidence="8">
    <location>
        <begin position="9"/>
        <end position="30"/>
    </location>
</feature>
<dbReference type="InterPro" id="IPR037519">
    <property type="entry name" value="LITAF_fam"/>
</dbReference>
<feature type="region of interest" description="Disordered" evidence="8">
    <location>
        <begin position="1"/>
        <end position="30"/>
    </location>
</feature>
<keyword evidence="7 9" id="KW-0472">Membrane</keyword>
<organism evidence="11 12">
    <name type="scientific">Calicophoron daubneyi</name>
    <name type="common">Rumen fluke</name>
    <name type="synonym">Paramphistomum daubneyi</name>
    <dbReference type="NCBI Taxonomy" id="300641"/>
    <lineage>
        <taxon>Eukaryota</taxon>
        <taxon>Metazoa</taxon>
        <taxon>Spiralia</taxon>
        <taxon>Lophotrochozoa</taxon>
        <taxon>Platyhelminthes</taxon>
        <taxon>Trematoda</taxon>
        <taxon>Digenea</taxon>
        <taxon>Plagiorchiida</taxon>
        <taxon>Pronocephalata</taxon>
        <taxon>Paramphistomoidea</taxon>
        <taxon>Paramphistomidae</taxon>
        <taxon>Calicophoron</taxon>
    </lineage>
</organism>
<protein>
    <recommendedName>
        <fullName evidence="10">LITAF domain-containing protein</fullName>
    </recommendedName>
</protein>
<dbReference type="Proteomes" id="UP001497525">
    <property type="component" value="Unassembled WGS sequence"/>
</dbReference>
<evidence type="ECO:0000256" key="8">
    <source>
        <dbReference type="SAM" id="MobiDB-lite"/>
    </source>
</evidence>
<evidence type="ECO:0000256" key="3">
    <source>
        <dbReference type="ARBA" id="ARBA00004630"/>
    </source>
</evidence>
<comment type="caution">
    <text evidence="11">The sequence shown here is derived from an EMBL/GenBank/DDBJ whole genome shotgun (WGS) entry which is preliminary data.</text>
</comment>
<gene>
    <name evidence="11" type="ORF">CDAUBV1_LOCUS16509</name>
</gene>